<dbReference type="Gene3D" id="3.40.50.1240">
    <property type="entry name" value="Phosphoglycerate mutase-like"/>
    <property type="match status" value="1"/>
</dbReference>
<evidence type="ECO:0000313" key="2">
    <source>
        <dbReference type="Proteomes" id="UP000321103"/>
    </source>
</evidence>
<dbReference type="AlphaFoldDB" id="A0A512IHM4"/>
<dbReference type="InterPro" id="IPR013078">
    <property type="entry name" value="His_Pase_superF_clade-1"/>
</dbReference>
<dbReference type="NCBIfam" id="TIGR03848">
    <property type="entry name" value="MSMEG_4193"/>
    <property type="match status" value="1"/>
</dbReference>
<dbReference type="PANTHER" id="PTHR48100">
    <property type="entry name" value="BROAD-SPECIFICITY PHOSPHATASE YOR283W-RELATED"/>
    <property type="match status" value="1"/>
</dbReference>
<dbReference type="InterPro" id="IPR029033">
    <property type="entry name" value="His_PPase_superfam"/>
</dbReference>
<dbReference type="SMART" id="SM00855">
    <property type="entry name" value="PGAM"/>
    <property type="match status" value="1"/>
</dbReference>
<dbReference type="STRING" id="388357.GCA_001580365_02229"/>
<dbReference type="InterPro" id="IPR050275">
    <property type="entry name" value="PGM_Phosphatase"/>
</dbReference>
<dbReference type="CDD" id="cd07067">
    <property type="entry name" value="HP_PGM_like"/>
    <property type="match status" value="1"/>
</dbReference>
<gene>
    <name evidence="1" type="ORF">KTU01_33130</name>
</gene>
<keyword evidence="2" id="KW-1185">Reference proteome</keyword>
<dbReference type="EMBL" id="BJZS01000111">
    <property type="protein sequence ID" value="GEO97190.1"/>
    <property type="molecule type" value="Genomic_DNA"/>
</dbReference>
<dbReference type="GO" id="GO:0016791">
    <property type="term" value="F:phosphatase activity"/>
    <property type="evidence" value="ECO:0007669"/>
    <property type="project" value="TreeGrafter"/>
</dbReference>
<dbReference type="GO" id="GO:0005737">
    <property type="term" value="C:cytoplasm"/>
    <property type="evidence" value="ECO:0007669"/>
    <property type="project" value="TreeGrafter"/>
</dbReference>
<accession>A0A512IHM4</accession>
<dbReference type="Pfam" id="PF00300">
    <property type="entry name" value="His_Phos_1"/>
    <property type="match status" value="1"/>
</dbReference>
<reference evidence="1 2" key="1">
    <citation type="submission" date="2019-07" db="EMBL/GenBank/DDBJ databases">
        <title>Whole genome shotgun sequence of Kocuria turfanensis NBRC 107627.</title>
        <authorList>
            <person name="Hosoyama A."/>
            <person name="Uohara A."/>
            <person name="Ohji S."/>
            <person name="Ichikawa N."/>
        </authorList>
    </citation>
    <scope>NUCLEOTIDE SEQUENCE [LARGE SCALE GENOMIC DNA]</scope>
    <source>
        <strain evidence="1 2">NBRC 107627</strain>
    </source>
</reference>
<proteinExistence type="predicted"/>
<dbReference type="SUPFAM" id="SSF53254">
    <property type="entry name" value="Phosphoglycerate mutase-like"/>
    <property type="match status" value="1"/>
</dbReference>
<dbReference type="InterPro" id="IPR022492">
    <property type="entry name" value="Phosphomutase_MSMEG4193_put"/>
</dbReference>
<dbReference type="PANTHER" id="PTHR48100:SF62">
    <property type="entry name" value="GLUCOSYL-3-PHOSPHOGLYCERATE PHOSPHATASE"/>
    <property type="match status" value="1"/>
</dbReference>
<dbReference type="Proteomes" id="UP000321103">
    <property type="component" value="Unassembled WGS sequence"/>
</dbReference>
<name>A0A512IHM4_9MICC</name>
<protein>
    <submittedName>
        <fullName evidence="1">Phosphoglycerate mutase</fullName>
    </submittedName>
</protein>
<evidence type="ECO:0000313" key="1">
    <source>
        <dbReference type="EMBL" id="GEO97190.1"/>
    </source>
</evidence>
<comment type="caution">
    <text evidence="1">The sequence shown here is derived from an EMBL/GenBank/DDBJ whole genome shotgun (WGS) entry which is preliminary data.</text>
</comment>
<organism evidence="1 2">
    <name type="scientific">Kocuria turfanensis</name>
    <dbReference type="NCBI Taxonomy" id="388357"/>
    <lineage>
        <taxon>Bacteria</taxon>
        <taxon>Bacillati</taxon>
        <taxon>Actinomycetota</taxon>
        <taxon>Actinomycetes</taxon>
        <taxon>Micrococcales</taxon>
        <taxon>Micrococcaceae</taxon>
        <taxon>Kocuria</taxon>
    </lineage>
</organism>
<sequence length="200" mass="21232">MRHGETPTTGKVLPGRAPGLHLSDHGRAQAEQVAERLAGVPVDAVLTSPLERTRETAEPTEARTGRTAVVDPGLLECDFGEWTGAELSRLSRLTAWSTVQRAPSTFRFPGGESFPEMQARMVGAVDRARAEHEGGVVVCFSHADPIKAALAHALGTHLDLFQRIVVSPCSVSAISYAPGQAPAVLTLNSTHEPLSGLRVS</sequence>